<gene>
    <name evidence="1" type="ORF">DN757_01440</name>
</gene>
<protein>
    <submittedName>
        <fullName evidence="1">Uncharacterized protein</fullName>
    </submittedName>
</protein>
<dbReference type="Proteomes" id="UP000249204">
    <property type="component" value="Unassembled WGS sequence"/>
</dbReference>
<proteinExistence type="predicted"/>
<name>A0A2W6NQ15_9BACL</name>
<comment type="caution">
    <text evidence="1">The sequence shown here is derived from an EMBL/GenBank/DDBJ whole genome shotgun (WGS) entry which is preliminary data.</text>
</comment>
<evidence type="ECO:0000313" key="2">
    <source>
        <dbReference type="Proteomes" id="UP000249204"/>
    </source>
</evidence>
<reference evidence="1 2" key="1">
    <citation type="submission" date="2018-06" db="EMBL/GenBank/DDBJ databases">
        <title>Isolation of heavy metals resistant Paenibacillus silvae NC2 from Gold-Copper mine in ZiJin, China.</title>
        <authorList>
            <person name="Xu J."/>
            <person name="Mazhar H.S."/>
            <person name="Rensing C."/>
        </authorList>
    </citation>
    <scope>NUCLEOTIDE SEQUENCE [LARGE SCALE GENOMIC DNA]</scope>
    <source>
        <strain evidence="1 2">NC2</strain>
    </source>
</reference>
<accession>A0A2W6NQ15</accession>
<dbReference type="EMBL" id="QKWW01000006">
    <property type="protein sequence ID" value="PZT57348.1"/>
    <property type="molecule type" value="Genomic_DNA"/>
</dbReference>
<evidence type="ECO:0000313" key="1">
    <source>
        <dbReference type="EMBL" id="PZT57348.1"/>
    </source>
</evidence>
<sequence length="65" mass="8083">MYPELSYLDITNRLEILRTKQRQLNIEIANLEEMKSRKLSDEFINWNLYQNRKKDIYDPYPTIRF</sequence>
<dbReference type="AlphaFoldDB" id="A0A2W6NQ15"/>
<organism evidence="1 2">
    <name type="scientific">Paenibacillus silvae</name>
    <dbReference type="NCBI Taxonomy" id="1325358"/>
    <lineage>
        <taxon>Bacteria</taxon>
        <taxon>Bacillati</taxon>
        <taxon>Bacillota</taxon>
        <taxon>Bacilli</taxon>
        <taxon>Bacillales</taxon>
        <taxon>Paenibacillaceae</taxon>
        <taxon>Paenibacillus</taxon>
    </lineage>
</organism>